<gene>
    <name evidence="2" type="ORF">RJT34_31033</name>
</gene>
<dbReference type="EMBL" id="JAYKXN010000008">
    <property type="protein sequence ID" value="KAK7263443.1"/>
    <property type="molecule type" value="Genomic_DNA"/>
</dbReference>
<dbReference type="Proteomes" id="UP001359559">
    <property type="component" value="Unassembled WGS sequence"/>
</dbReference>
<proteinExistence type="predicted"/>
<accession>A0AAN9EUK9</accession>
<evidence type="ECO:0000313" key="2">
    <source>
        <dbReference type="EMBL" id="KAK7263443.1"/>
    </source>
</evidence>
<evidence type="ECO:0000313" key="3">
    <source>
        <dbReference type="Proteomes" id="UP001359559"/>
    </source>
</evidence>
<reference evidence="2 3" key="1">
    <citation type="submission" date="2024-01" db="EMBL/GenBank/DDBJ databases">
        <title>The genomes of 5 underutilized Papilionoideae crops provide insights into root nodulation and disease resistance.</title>
        <authorList>
            <person name="Yuan L."/>
        </authorList>
    </citation>
    <scope>NUCLEOTIDE SEQUENCE [LARGE SCALE GENOMIC DNA]</scope>
    <source>
        <strain evidence="2">LY-2023</strain>
        <tissue evidence="2">Leaf</tissue>
    </source>
</reference>
<evidence type="ECO:0000256" key="1">
    <source>
        <dbReference type="SAM" id="MobiDB-lite"/>
    </source>
</evidence>
<comment type="caution">
    <text evidence="2">The sequence shown here is derived from an EMBL/GenBank/DDBJ whole genome shotgun (WGS) entry which is preliminary data.</text>
</comment>
<protein>
    <submittedName>
        <fullName evidence="2">Uncharacterized protein</fullName>
    </submittedName>
</protein>
<feature type="compositionally biased region" description="Polar residues" evidence="1">
    <location>
        <begin position="103"/>
        <end position="116"/>
    </location>
</feature>
<sequence length="116" mass="12838">MIAPKFLAFPFDRASGRSRHRNPLPICTETLPSLSEAFPFRRLRGSACEPPPLASVFNPKTRANLDISPSSVGRREPEPTSAKRSLPARQDSTNGGWADGTELCTQPNTSTFRERR</sequence>
<feature type="region of interest" description="Disordered" evidence="1">
    <location>
        <begin position="49"/>
        <end position="116"/>
    </location>
</feature>
<name>A0AAN9EUK9_CLITE</name>
<keyword evidence="3" id="KW-1185">Reference proteome</keyword>
<dbReference type="AlphaFoldDB" id="A0AAN9EUK9"/>
<organism evidence="2 3">
    <name type="scientific">Clitoria ternatea</name>
    <name type="common">Butterfly pea</name>
    <dbReference type="NCBI Taxonomy" id="43366"/>
    <lineage>
        <taxon>Eukaryota</taxon>
        <taxon>Viridiplantae</taxon>
        <taxon>Streptophyta</taxon>
        <taxon>Embryophyta</taxon>
        <taxon>Tracheophyta</taxon>
        <taxon>Spermatophyta</taxon>
        <taxon>Magnoliopsida</taxon>
        <taxon>eudicotyledons</taxon>
        <taxon>Gunneridae</taxon>
        <taxon>Pentapetalae</taxon>
        <taxon>rosids</taxon>
        <taxon>fabids</taxon>
        <taxon>Fabales</taxon>
        <taxon>Fabaceae</taxon>
        <taxon>Papilionoideae</taxon>
        <taxon>50 kb inversion clade</taxon>
        <taxon>NPAAA clade</taxon>
        <taxon>indigoferoid/millettioid clade</taxon>
        <taxon>Phaseoleae</taxon>
        <taxon>Clitoria</taxon>
    </lineage>
</organism>